<geneLocation type="plastid" evidence="1"/>
<keyword evidence="1" id="KW-0934">Plastid</keyword>
<evidence type="ECO:0008006" key="2">
    <source>
        <dbReference type="Google" id="ProtNLM"/>
    </source>
</evidence>
<dbReference type="InterPro" id="IPR019656">
    <property type="entry name" value="Uncharacterised_Ycf34"/>
</dbReference>
<dbReference type="EMBL" id="MK814610">
    <property type="protein sequence ID" value="QCI04487.1"/>
    <property type="molecule type" value="Genomic_DNA"/>
</dbReference>
<accession>A0A4D6WL96</accession>
<proteinExistence type="predicted"/>
<dbReference type="Pfam" id="PF10718">
    <property type="entry name" value="Ycf34"/>
    <property type="match status" value="1"/>
</dbReference>
<name>A0A4D6WL96_9FLOR</name>
<dbReference type="AlphaFoldDB" id="A0A4D6WL96"/>
<gene>
    <name evidence="1" type="primary">ycf34</name>
</gene>
<organism evidence="1">
    <name type="scientific">Antithamnion hubbsii</name>
    <dbReference type="NCBI Taxonomy" id="1005974"/>
    <lineage>
        <taxon>Eukaryota</taxon>
        <taxon>Rhodophyta</taxon>
        <taxon>Florideophyceae</taxon>
        <taxon>Rhodymeniophycidae</taxon>
        <taxon>Ceramiales</taxon>
        <taxon>Ceramiaceae</taxon>
        <taxon>Antithamnion</taxon>
    </lineage>
</organism>
<sequence>MCICINCRHLHYCKTYSFIETQHNLSKKHDISSFIPINTLMQINLKIYNNQYTLDWDLIECLSFIEYPGSWLIVQKNKKL</sequence>
<protein>
    <recommendedName>
        <fullName evidence="2">Ycf34</fullName>
    </recommendedName>
</protein>
<reference evidence="1" key="1">
    <citation type="journal article" date="2019" name="Mol. Phylogenet. Evol.">
        <title>Morphological evolution and classification of the red algal order Ceramiales inferred using plastid phylogenomics.</title>
        <authorList>
            <person name="Diaz-Tapia P."/>
            <person name="Pasella M.M."/>
            <person name="Verbruggen H."/>
            <person name="Maggs C.A."/>
        </authorList>
    </citation>
    <scope>NUCLEOTIDE SEQUENCE</scope>
    <source>
        <strain evidence="1">PD2206</strain>
    </source>
</reference>
<evidence type="ECO:0000313" key="1">
    <source>
        <dbReference type="EMBL" id="QCI04487.1"/>
    </source>
</evidence>
<reference evidence="1" key="2">
    <citation type="submission" date="2019-04" db="EMBL/GenBank/DDBJ databases">
        <authorList>
            <person name="Pasella M."/>
        </authorList>
    </citation>
    <scope>NUCLEOTIDE SEQUENCE</scope>
    <source>
        <strain evidence="1">PD2206</strain>
    </source>
</reference>